<accession>A0A8T0CVX1</accession>
<feature type="compositionally biased region" description="Low complexity" evidence="1">
    <location>
        <begin position="1"/>
        <end position="17"/>
    </location>
</feature>
<protein>
    <submittedName>
        <fullName evidence="2">Uncharacterized protein</fullName>
    </submittedName>
</protein>
<evidence type="ECO:0000313" key="2">
    <source>
        <dbReference type="EMBL" id="KAF7851768.1"/>
    </source>
</evidence>
<feature type="compositionally biased region" description="Polar residues" evidence="1">
    <location>
        <begin position="115"/>
        <end position="124"/>
    </location>
</feature>
<evidence type="ECO:0000313" key="3">
    <source>
        <dbReference type="Proteomes" id="UP000806378"/>
    </source>
</evidence>
<dbReference type="AlphaFoldDB" id="A0A8T0CVX1"/>
<dbReference type="PANTHER" id="PTHR34665:SF4">
    <property type="entry name" value="DUF3741 DOMAIN-CONTAINING PROTEIN"/>
    <property type="match status" value="1"/>
</dbReference>
<organism evidence="2 3">
    <name type="scientific">Corymbia citriodora subsp. variegata</name>
    <dbReference type="NCBI Taxonomy" id="360336"/>
    <lineage>
        <taxon>Eukaryota</taxon>
        <taxon>Viridiplantae</taxon>
        <taxon>Streptophyta</taxon>
        <taxon>Embryophyta</taxon>
        <taxon>Tracheophyta</taxon>
        <taxon>Spermatophyta</taxon>
        <taxon>Magnoliopsida</taxon>
        <taxon>eudicotyledons</taxon>
        <taxon>Gunneridae</taxon>
        <taxon>Pentapetalae</taxon>
        <taxon>rosids</taxon>
        <taxon>malvids</taxon>
        <taxon>Myrtales</taxon>
        <taxon>Myrtaceae</taxon>
        <taxon>Myrtoideae</taxon>
        <taxon>Eucalypteae</taxon>
        <taxon>Corymbia</taxon>
    </lineage>
</organism>
<dbReference type="EMBL" id="MU089525">
    <property type="protein sequence ID" value="KAF7851768.1"/>
    <property type="molecule type" value="Genomic_DNA"/>
</dbReference>
<keyword evidence="3" id="KW-1185">Reference proteome</keyword>
<comment type="caution">
    <text evidence="2">The sequence shown here is derived from an EMBL/GenBank/DDBJ whole genome shotgun (WGS) entry which is preliminary data.</text>
</comment>
<feature type="region of interest" description="Disordered" evidence="1">
    <location>
        <begin position="46"/>
        <end position="80"/>
    </location>
</feature>
<feature type="region of interest" description="Disordered" evidence="1">
    <location>
        <begin position="1"/>
        <end position="30"/>
    </location>
</feature>
<feature type="compositionally biased region" description="Basic and acidic residues" evidence="1">
    <location>
        <begin position="48"/>
        <end position="76"/>
    </location>
</feature>
<dbReference type="Gramene" id="rna-gnl|WGS:JABURB|Cocit.L2633.1">
    <property type="protein sequence ID" value="cds-KAF7851768.1"/>
    <property type="gene ID" value="gene-BT93_L2633"/>
</dbReference>
<evidence type="ECO:0000256" key="1">
    <source>
        <dbReference type="SAM" id="MobiDB-lite"/>
    </source>
</evidence>
<dbReference type="Proteomes" id="UP000806378">
    <property type="component" value="Unassembled WGS sequence"/>
</dbReference>
<reference evidence="2" key="1">
    <citation type="submission" date="2020-05" db="EMBL/GenBank/DDBJ databases">
        <title>WGS assembly of Corymbia citriodora subspecies variegata.</title>
        <authorList>
            <person name="Barry K."/>
            <person name="Hundley H."/>
            <person name="Shu S."/>
            <person name="Jenkins J."/>
            <person name="Grimwood J."/>
            <person name="Baten A."/>
        </authorList>
    </citation>
    <scope>NUCLEOTIDE SEQUENCE</scope>
    <source>
        <strain evidence="2">CV2-018</strain>
    </source>
</reference>
<dbReference type="PANTHER" id="PTHR34665">
    <property type="entry name" value="DUF3741 DOMAIN-CONTAINING PROTEIN"/>
    <property type="match status" value="1"/>
</dbReference>
<dbReference type="OrthoDB" id="1880786at2759"/>
<feature type="compositionally biased region" description="Basic residues" evidence="1">
    <location>
        <begin position="134"/>
        <end position="143"/>
    </location>
</feature>
<name>A0A8T0CVX1_CORYI</name>
<proteinExistence type="predicted"/>
<feature type="region of interest" description="Disordered" evidence="1">
    <location>
        <begin position="101"/>
        <end position="145"/>
    </location>
</feature>
<sequence length="180" mass="20348">MPPSSSCSSSSSSSSGSFMERRKSTSRGGIDELALAKAAAWAWYERGSGGREADSRVRRDQDLPRPKAVAKEKENSLMDPYEVHVISRQLDRFMESSRIYGSNYPSSAKVEPHQNHWQYNTSSPESDRSSGSKTQKKKKKKRLGFWQKHGVMCGTREDVVEASVFREARSRHNKHVPVVR</sequence>
<gene>
    <name evidence="2" type="ORF">BT93_L2633</name>
</gene>